<evidence type="ECO:0000256" key="2">
    <source>
        <dbReference type="ARBA" id="ARBA00009468"/>
    </source>
</evidence>
<dbReference type="PANTHER" id="PTHR47078">
    <property type="entry name" value="CYTOSKELETON-ASSOCIATED PROTEIN 2-LIKE"/>
    <property type="match status" value="1"/>
</dbReference>
<proteinExistence type="inferred from homology"/>
<organism evidence="8 9">
    <name type="scientific">Astyanax mexicanus</name>
    <name type="common">Blind cave fish</name>
    <name type="synonym">Astyanax fasciatus mexicanus</name>
    <dbReference type="NCBI Taxonomy" id="7994"/>
    <lineage>
        <taxon>Eukaryota</taxon>
        <taxon>Metazoa</taxon>
        <taxon>Chordata</taxon>
        <taxon>Craniata</taxon>
        <taxon>Vertebrata</taxon>
        <taxon>Euteleostomi</taxon>
        <taxon>Actinopterygii</taxon>
        <taxon>Neopterygii</taxon>
        <taxon>Teleostei</taxon>
        <taxon>Ostariophysi</taxon>
        <taxon>Characiformes</taxon>
        <taxon>Characoidei</taxon>
        <taxon>Acestrorhamphidae</taxon>
        <taxon>Acestrorhamphinae</taxon>
        <taxon>Astyanax</taxon>
    </lineage>
</organism>
<sequence length="528" mass="59111">MHDLIDRVRHRLYSNYLFAELRKQKLAEYLAAKGRLKPPNPKPYLKDGGTDVKKPSGGLQRPQSSIKEKENSIPSAKDVRKAVKLGSALSEKNANTTTFKRELRTLPRAPSTSLQRLVIKPTLSQTAPQHCRTNSKFTTTGRNVSIKEQKTKTALQTDAGPSKLYKSLKTDQQSMSGQAKTSFRVSSFRSQSISVKTGIPKRTVVTGKESIFNQITSASERKFSATRQLRNKASVKPEVQVVTHCTQTGPAGKARSDTTQITKPLHRNSQPEKARTELTQRKESHSQSNKPGNNKPGLPNTQRKAPTAAETKPALQSAVPKTANPSIRKSTTATINKTVKLPPSKTTVPAAPLPKSLPQRSRSFSKTRATIPPKTPKSEFNPSTQGVRTVPLDGKKKINAAQEERIRKLQEWRESRGITYKRPPMPVKPVRRKTTATVSSIYWPTIEKEDEVHRFVCTVDQSLNDCIKLVEQGCPFEQIRDVLSRVPMAQKFAKYWICKVRLMEREGNLNVLPTFEEAVRVVREVRCL</sequence>
<reference evidence="8" key="3">
    <citation type="submission" date="2025-08" db="UniProtKB">
        <authorList>
            <consortium name="Ensembl"/>
        </authorList>
    </citation>
    <scope>IDENTIFICATION</scope>
</reference>
<dbReference type="GO" id="GO:0005829">
    <property type="term" value="C:cytosol"/>
    <property type="evidence" value="ECO:0007669"/>
    <property type="project" value="TreeGrafter"/>
</dbReference>
<evidence type="ECO:0000256" key="3">
    <source>
        <dbReference type="ARBA" id="ARBA00022490"/>
    </source>
</evidence>
<name>A0A3B1JWF6_ASTMX</name>
<feature type="region of interest" description="Disordered" evidence="6">
    <location>
        <begin position="32"/>
        <end position="77"/>
    </location>
</feature>
<dbReference type="AlphaFoldDB" id="A0A3B1JWF6"/>
<feature type="compositionally biased region" description="Basic and acidic residues" evidence="6">
    <location>
        <begin position="44"/>
        <end position="54"/>
    </location>
</feature>
<keyword evidence="9" id="KW-1185">Reference proteome</keyword>
<feature type="compositionally biased region" description="Polar residues" evidence="6">
    <location>
        <begin position="378"/>
        <end position="387"/>
    </location>
</feature>
<feature type="compositionally biased region" description="Low complexity" evidence="6">
    <location>
        <begin position="289"/>
        <end position="300"/>
    </location>
</feature>
<dbReference type="Proteomes" id="UP000018467">
    <property type="component" value="Unassembled WGS sequence"/>
</dbReference>
<feature type="compositionally biased region" description="Polar residues" evidence="6">
    <location>
        <begin position="323"/>
        <end position="337"/>
    </location>
</feature>
<evidence type="ECO:0000313" key="9">
    <source>
        <dbReference type="Proteomes" id="UP000018467"/>
    </source>
</evidence>
<feature type="domain" description="Cytoskeleton-associated protein 2 C-terminal" evidence="7">
    <location>
        <begin position="384"/>
        <end position="521"/>
    </location>
</feature>
<reference evidence="8" key="4">
    <citation type="submission" date="2025-09" db="UniProtKB">
        <authorList>
            <consortium name="Ensembl"/>
        </authorList>
    </citation>
    <scope>IDENTIFICATION</scope>
</reference>
<evidence type="ECO:0000259" key="7">
    <source>
        <dbReference type="Pfam" id="PF15297"/>
    </source>
</evidence>
<dbReference type="GO" id="GO:0005813">
    <property type="term" value="C:centrosome"/>
    <property type="evidence" value="ECO:0007669"/>
    <property type="project" value="TreeGrafter"/>
</dbReference>
<reference evidence="9" key="2">
    <citation type="journal article" date="2014" name="Nat. Commun.">
        <title>The cavefish genome reveals candidate genes for eye loss.</title>
        <authorList>
            <person name="McGaugh S.E."/>
            <person name="Gross J.B."/>
            <person name="Aken B."/>
            <person name="Blin M."/>
            <person name="Borowsky R."/>
            <person name="Chalopin D."/>
            <person name="Hinaux H."/>
            <person name="Jeffery W.R."/>
            <person name="Keene A."/>
            <person name="Ma L."/>
            <person name="Minx P."/>
            <person name="Murphy D."/>
            <person name="O'Quin K.E."/>
            <person name="Retaux S."/>
            <person name="Rohner N."/>
            <person name="Searle S.M."/>
            <person name="Stahl B.A."/>
            <person name="Tabin C."/>
            <person name="Volff J.N."/>
            <person name="Yoshizawa M."/>
            <person name="Warren W.C."/>
        </authorList>
    </citation>
    <scope>NUCLEOTIDE SEQUENCE [LARGE SCALE GENOMIC DNA]</scope>
    <source>
        <strain evidence="9">female</strain>
    </source>
</reference>
<keyword evidence="4" id="KW-0597">Phosphoprotein</keyword>
<reference evidence="9" key="1">
    <citation type="submission" date="2013-03" db="EMBL/GenBank/DDBJ databases">
        <authorList>
            <person name="Jeffery W."/>
            <person name="Warren W."/>
            <person name="Wilson R.K."/>
        </authorList>
    </citation>
    <scope>NUCLEOTIDE SEQUENCE</scope>
    <source>
        <strain evidence="9">female</strain>
    </source>
</reference>
<dbReference type="InterPro" id="IPR029197">
    <property type="entry name" value="CKAP2_C"/>
</dbReference>
<feature type="region of interest" description="Disordered" evidence="6">
    <location>
        <begin position="245"/>
        <end position="390"/>
    </location>
</feature>
<feature type="compositionally biased region" description="Basic and acidic residues" evidence="6">
    <location>
        <begin position="66"/>
        <end position="77"/>
    </location>
</feature>
<protein>
    <submittedName>
        <fullName evidence="8">Cytoskeleton associated protein 2-like</fullName>
    </submittedName>
</protein>
<feature type="compositionally biased region" description="Basic and acidic residues" evidence="6">
    <location>
        <begin position="269"/>
        <end position="285"/>
    </location>
</feature>
<comment type="subcellular location">
    <subcellularLocation>
        <location evidence="1">Cytoplasm</location>
        <location evidence="1">Cytoskeleton</location>
    </subcellularLocation>
</comment>
<evidence type="ECO:0000256" key="1">
    <source>
        <dbReference type="ARBA" id="ARBA00004245"/>
    </source>
</evidence>
<evidence type="ECO:0000256" key="4">
    <source>
        <dbReference type="ARBA" id="ARBA00022553"/>
    </source>
</evidence>
<keyword evidence="3" id="KW-0963">Cytoplasm</keyword>
<dbReference type="GeneTree" id="ENSGT00530000063691"/>
<comment type="similarity">
    <text evidence="2">Belongs to the CKAP2 family.</text>
</comment>
<evidence type="ECO:0000256" key="6">
    <source>
        <dbReference type="SAM" id="MobiDB-lite"/>
    </source>
</evidence>
<dbReference type="Pfam" id="PF15297">
    <property type="entry name" value="CKAP2_C"/>
    <property type="match status" value="1"/>
</dbReference>
<feature type="compositionally biased region" description="Polar residues" evidence="6">
    <location>
        <begin position="358"/>
        <end position="368"/>
    </location>
</feature>
<keyword evidence="5" id="KW-0206">Cytoskeleton</keyword>
<accession>A0A3B1JWF6</accession>
<evidence type="ECO:0000313" key="8">
    <source>
        <dbReference type="Ensembl" id="ENSAMXP00000046767.1"/>
    </source>
</evidence>
<dbReference type="InterPro" id="IPR052855">
    <property type="entry name" value="CKAP2-like"/>
</dbReference>
<dbReference type="GO" id="GO:0072686">
    <property type="term" value="C:mitotic spindle"/>
    <property type="evidence" value="ECO:0007669"/>
    <property type="project" value="TreeGrafter"/>
</dbReference>
<dbReference type="STRING" id="7994.ENSAMXP00000046767"/>
<dbReference type="InParanoid" id="A0A3B1JWF6"/>
<dbReference type="PANTHER" id="PTHR47078:SF1">
    <property type="entry name" value="CYTOSKELETON-ASSOCIATED PROTEIN 2-LIKE"/>
    <property type="match status" value="1"/>
</dbReference>
<dbReference type="Bgee" id="ENSAMXG00000042709">
    <property type="expression patterns" value="Expressed in embryo and 10 other cell types or tissues"/>
</dbReference>
<evidence type="ECO:0000256" key="5">
    <source>
        <dbReference type="ARBA" id="ARBA00023212"/>
    </source>
</evidence>
<dbReference type="Ensembl" id="ENSAMXT00000029795.1">
    <property type="protein sequence ID" value="ENSAMXP00000046767.1"/>
    <property type="gene ID" value="ENSAMXG00000042709.1"/>
</dbReference>